<keyword evidence="7" id="KW-1185">Reference proteome</keyword>
<keyword evidence="3" id="KW-0804">Transcription</keyword>
<dbReference type="GO" id="GO:0003677">
    <property type="term" value="F:DNA binding"/>
    <property type="evidence" value="ECO:0007669"/>
    <property type="project" value="UniProtKB-KW"/>
</dbReference>
<dbReference type="Proteomes" id="UP001157418">
    <property type="component" value="Unassembled WGS sequence"/>
</dbReference>
<dbReference type="GO" id="GO:0006355">
    <property type="term" value="P:regulation of DNA-templated transcription"/>
    <property type="evidence" value="ECO:0007669"/>
    <property type="project" value="InterPro"/>
</dbReference>
<evidence type="ECO:0000313" key="7">
    <source>
        <dbReference type="Proteomes" id="UP001157418"/>
    </source>
</evidence>
<dbReference type="AlphaFoldDB" id="A0AAU9PDU0"/>
<keyword evidence="1" id="KW-0805">Transcription regulation</keyword>
<evidence type="ECO:0000256" key="3">
    <source>
        <dbReference type="ARBA" id="ARBA00023163"/>
    </source>
</evidence>
<dbReference type="SUPFAM" id="SSF101941">
    <property type="entry name" value="NAC domain"/>
    <property type="match status" value="1"/>
</dbReference>
<name>A0AAU9PDU0_9ASTR</name>
<evidence type="ECO:0000256" key="1">
    <source>
        <dbReference type="ARBA" id="ARBA00023015"/>
    </source>
</evidence>
<reference evidence="6 7" key="1">
    <citation type="submission" date="2022-01" db="EMBL/GenBank/DDBJ databases">
        <authorList>
            <person name="Xiong W."/>
            <person name="Schranz E."/>
        </authorList>
    </citation>
    <scope>NUCLEOTIDE SEQUENCE [LARGE SCALE GENOMIC DNA]</scope>
</reference>
<evidence type="ECO:0000259" key="5">
    <source>
        <dbReference type="PROSITE" id="PS51005"/>
    </source>
</evidence>
<dbReference type="InterPro" id="IPR036093">
    <property type="entry name" value="NAC_dom_sf"/>
</dbReference>
<keyword evidence="4" id="KW-0539">Nucleus</keyword>
<dbReference type="PROSITE" id="PS51005">
    <property type="entry name" value="NAC"/>
    <property type="match status" value="1"/>
</dbReference>
<comment type="caution">
    <text evidence="6">The sequence shown here is derived from an EMBL/GenBank/DDBJ whole genome shotgun (WGS) entry which is preliminary data.</text>
</comment>
<feature type="domain" description="NAC" evidence="5">
    <location>
        <begin position="1"/>
        <end position="50"/>
    </location>
</feature>
<dbReference type="Gene3D" id="2.170.150.80">
    <property type="entry name" value="NAC domain"/>
    <property type="match status" value="1"/>
</dbReference>
<accession>A0AAU9PDU0</accession>
<sequence length="74" mass="8645">MVGHKGALAYFENDTKTMWLMHEYTINGPNLPFENGDKLNEWVLCKIYKTVRIKKLGNPKEVMEEPNVPLPKRQ</sequence>
<gene>
    <name evidence="6" type="ORF">LVIROSA_LOCUS33962</name>
</gene>
<protein>
    <recommendedName>
        <fullName evidence="5">NAC domain-containing protein</fullName>
    </recommendedName>
</protein>
<keyword evidence="2" id="KW-0238">DNA-binding</keyword>
<dbReference type="EMBL" id="CAKMRJ010005634">
    <property type="protein sequence ID" value="CAH1448411.1"/>
    <property type="molecule type" value="Genomic_DNA"/>
</dbReference>
<evidence type="ECO:0000256" key="2">
    <source>
        <dbReference type="ARBA" id="ARBA00023125"/>
    </source>
</evidence>
<evidence type="ECO:0000256" key="4">
    <source>
        <dbReference type="ARBA" id="ARBA00023242"/>
    </source>
</evidence>
<evidence type="ECO:0000313" key="6">
    <source>
        <dbReference type="EMBL" id="CAH1448411.1"/>
    </source>
</evidence>
<proteinExistence type="predicted"/>
<organism evidence="6 7">
    <name type="scientific">Lactuca virosa</name>
    <dbReference type="NCBI Taxonomy" id="75947"/>
    <lineage>
        <taxon>Eukaryota</taxon>
        <taxon>Viridiplantae</taxon>
        <taxon>Streptophyta</taxon>
        <taxon>Embryophyta</taxon>
        <taxon>Tracheophyta</taxon>
        <taxon>Spermatophyta</taxon>
        <taxon>Magnoliopsida</taxon>
        <taxon>eudicotyledons</taxon>
        <taxon>Gunneridae</taxon>
        <taxon>Pentapetalae</taxon>
        <taxon>asterids</taxon>
        <taxon>campanulids</taxon>
        <taxon>Asterales</taxon>
        <taxon>Asteraceae</taxon>
        <taxon>Cichorioideae</taxon>
        <taxon>Cichorieae</taxon>
        <taxon>Lactucinae</taxon>
        <taxon>Lactuca</taxon>
    </lineage>
</organism>
<dbReference type="InterPro" id="IPR003441">
    <property type="entry name" value="NAC-dom"/>
</dbReference>